<keyword evidence="1" id="KW-0812">Transmembrane</keyword>
<organism evidence="2 3">
    <name type="scientific">Corynespora cassiicola Philippines</name>
    <dbReference type="NCBI Taxonomy" id="1448308"/>
    <lineage>
        <taxon>Eukaryota</taxon>
        <taxon>Fungi</taxon>
        <taxon>Dikarya</taxon>
        <taxon>Ascomycota</taxon>
        <taxon>Pezizomycotina</taxon>
        <taxon>Dothideomycetes</taxon>
        <taxon>Pleosporomycetidae</taxon>
        <taxon>Pleosporales</taxon>
        <taxon>Corynesporascaceae</taxon>
        <taxon>Corynespora</taxon>
    </lineage>
</organism>
<keyword evidence="1" id="KW-0472">Membrane</keyword>
<evidence type="ECO:0000256" key="1">
    <source>
        <dbReference type="SAM" id="Phobius"/>
    </source>
</evidence>
<name>A0A2T2NGD5_CORCC</name>
<feature type="transmembrane region" description="Helical" evidence="1">
    <location>
        <begin position="91"/>
        <end position="110"/>
    </location>
</feature>
<sequence length="219" mass="24545">MGVRPYGAYVFSYIRVLFPFHAAAWNATFEPIQRMLDEPNHAKRDELTAKWRDNAGTQLNTIVVTSALFAGVITAAYSWPVLARLDITSQTTVMAIWYSALVFSLASIATSAQQSVALTRLGSHPEGLKKTRELLGNNLGAGWEPNKLQLFIWQTPLSMLNTSVVMFMIGLVVLVWQSVSPAWTGNDIKVVTIFTLTLVYVSCLYLMSNYGIYYRIRRP</sequence>
<feature type="transmembrane region" description="Helical" evidence="1">
    <location>
        <begin position="59"/>
        <end position="79"/>
    </location>
</feature>
<dbReference type="OrthoDB" id="2150604at2759"/>
<reference evidence="2 3" key="1">
    <citation type="journal article" date="2018" name="Front. Microbiol.">
        <title>Genome-Wide Analysis of Corynespora cassiicola Leaf Fall Disease Putative Effectors.</title>
        <authorList>
            <person name="Lopez D."/>
            <person name="Ribeiro S."/>
            <person name="Label P."/>
            <person name="Fumanal B."/>
            <person name="Venisse J.S."/>
            <person name="Kohler A."/>
            <person name="de Oliveira R.R."/>
            <person name="Labutti K."/>
            <person name="Lipzen A."/>
            <person name="Lail K."/>
            <person name="Bauer D."/>
            <person name="Ohm R.A."/>
            <person name="Barry K.W."/>
            <person name="Spatafora J."/>
            <person name="Grigoriev I.V."/>
            <person name="Martin F.M."/>
            <person name="Pujade-Renaud V."/>
        </authorList>
    </citation>
    <scope>NUCLEOTIDE SEQUENCE [LARGE SCALE GENOMIC DNA]</scope>
    <source>
        <strain evidence="2 3">Philippines</strain>
    </source>
</reference>
<dbReference type="AlphaFoldDB" id="A0A2T2NGD5"/>
<dbReference type="Proteomes" id="UP000240883">
    <property type="component" value="Unassembled WGS sequence"/>
</dbReference>
<keyword evidence="3" id="KW-1185">Reference proteome</keyword>
<evidence type="ECO:0000313" key="3">
    <source>
        <dbReference type="Proteomes" id="UP000240883"/>
    </source>
</evidence>
<proteinExistence type="predicted"/>
<evidence type="ECO:0000313" key="2">
    <source>
        <dbReference type="EMBL" id="PSN64505.1"/>
    </source>
</evidence>
<dbReference type="EMBL" id="KZ678138">
    <property type="protein sequence ID" value="PSN64505.1"/>
    <property type="molecule type" value="Genomic_DNA"/>
</dbReference>
<accession>A0A2T2NGD5</accession>
<keyword evidence="1" id="KW-1133">Transmembrane helix</keyword>
<protein>
    <submittedName>
        <fullName evidence="2">Uncharacterized protein</fullName>
    </submittedName>
</protein>
<gene>
    <name evidence="2" type="ORF">BS50DRAFT_678595</name>
</gene>
<dbReference type="STRING" id="1448308.A0A2T2NGD5"/>
<feature type="transmembrane region" description="Helical" evidence="1">
    <location>
        <begin position="157"/>
        <end position="176"/>
    </location>
</feature>
<feature type="transmembrane region" description="Helical" evidence="1">
    <location>
        <begin position="188"/>
        <end position="208"/>
    </location>
</feature>